<evidence type="ECO:0000256" key="2">
    <source>
        <dbReference type="ARBA" id="ARBA00010199"/>
    </source>
</evidence>
<feature type="transmembrane region" description="Helical" evidence="23">
    <location>
        <begin position="1391"/>
        <end position="1410"/>
    </location>
</feature>
<dbReference type="InterPro" id="IPR008271">
    <property type="entry name" value="Ser/Thr_kinase_AS"/>
</dbReference>
<evidence type="ECO:0000256" key="8">
    <source>
        <dbReference type="ARBA" id="ARBA00022692"/>
    </source>
</evidence>
<dbReference type="InterPro" id="IPR036426">
    <property type="entry name" value="Bulb-type_lectin_dom_sf"/>
</dbReference>
<feature type="binding site" evidence="22">
    <location>
        <position position="866"/>
    </location>
    <ligand>
        <name>ATP</name>
        <dbReference type="ChEBI" id="CHEBI:30616"/>
    </ligand>
</feature>
<keyword evidence="10" id="KW-0430">Lectin</keyword>
<dbReference type="GO" id="GO:0030246">
    <property type="term" value="F:carbohydrate binding"/>
    <property type="evidence" value="ECO:0007669"/>
    <property type="project" value="UniProtKB-KW"/>
</dbReference>
<dbReference type="InterPro" id="IPR002528">
    <property type="entry name" value="MATE_fam"/>
</dbReference>
<evidence type="ECO:0000256" key="5">
    <source>
        <dbReference type="ARBA" id="ARBA00022536"/>
    </source>
</evidence>
<keyword evidence="9" id="KW-0732">Signal</keyword>
<dbReference type="SMART" id="SM00184">
    <property type="entry name" value="RING"/>
    <property type="match status" value="2"/>
</dbReference>
<feature type="transmembrane region" description="Helical" evidence="23">
    <location>
        <begin position="1422"/>
        <end position="1444"/>
    </location>
</feature>
<keyword evidence="13 22" id="KW-0067">ATP-binding</keyword>
<dbReference type="SMART" id="SM00108">
    <property type="entry name" value="B_lectin"/>
    <property type="match status" value="1"/>
</dbReference>
<evidence type="ECO:0000313" key="29">
    <source>
        <dbReference type="Proteomes" id="UP001428341"/>
    </source>
</evidence>
<dbReference type="GO" id="GO:0008270">
    <property type="term" value="F:zinc ion binding"/>
    <property type="evidence" value="ECO:0007669"/>
    <property type="project" value="UniProtKB-KW"/>
</dbReference>
<feature type="compositionally biased region" description="Basic and acidic residues" evidence="24">
    <location>
        <begin position="1200"/>
        <end position="1214"/>
    </location>
</feature>
<dbReference type="PROSITE" id="PS50927">
    <property type="entry name" value="BULB_LECTIN"/>
    <property type="match status" value="1"/>
</dbReference>
<feature type="transmembrane region" description="Helical" evidence="23">
    <location>
        <begin position="1495"/>
        <end position="1514"/>
    </location>
</feature>
<dbReference type="Pfam" id="PF01453">
    <property type="entry name" value="B_lectin"/>
    <property type="match status" value="1"/>
</dbReference>
<feature type="transmembrane region" description="Helical" evidence="23">
    <location>
        <begin position="1358"/>
        <end position="1379"/>
    </location>
</feature>
<dbReference type="Pfam" id="PF01554">
    <property type="entry name" value="MatE"/>
    <property type="match status" value="2"/>
</dbReference>
<dbReference type="Pfam" id="PF00954">
    <property type="entry name" value="S_locus_glycop"/>
    <property type="match status" value="1"/>
</dbReference>
<comment type="caution">
    <text evidence="28">The sequence shown here is derived from an EMBL/GenBank/DDBJ whole genome shotgun (WGS) entry which is preliminary data.</text>
</comment>
<keyword evidence="11 22" id="KW-0547">Nucleotide-binding</keyword>
<dbReference type="InterPro" id="IPR001841">
    <property type="entry name" value="Znf_RING"/>
</dbReference>
<dbReference type="PROSITE" id="PS00108">
    <property type="entry name" value="PROTEIN_KINASE_ST"/>
    <property type="match status" value="1"/>
</dbReference>
<dbReference type="CDD" id="cd13132">
    <property type="entry name" value="MATE_eukaryotic"/>
    <property type="match status" value="1"/>
</dbReference>
<evidence type="ECO:0000256" key="20">
    <source>
        <dbReference type="ARBA" id="ARBA00048679"/>
    </source>
</evidence>
<feature type="region of interest" description="Disordered" evidence="24">
    <location>
        <begin position="1142"/>
        <end position="1181"/>
    </location>
</feature>
<dbReference type="GO" id="GO:0005524">
    <property type="term" value="F:ATP binding"/>
    <property type="evidence" value="ECO:0007669"/>
    <property type="project" value="UniProtKB-UniRule"/>
</dbReference>
<feature type="domain" description="Bulb-type lectin" evidence="27">
    <location>
        <begin position="377"/>
        <end position="498"/>
    </location>
</feature>
<feature type="transmembrane region" description="Helical" evidence="23">
    <location>
        <begin position="1616"/>
        <end position="1639"/>
    </location>
</feature>
<keyword evidence="3" id="KW-1003">Cell membrane</keyword>
<feature type="domain" description="RING-type" evidence="26">
    <location>
        <begin position="186"/>
        <end position="227"/>
    </location>
</feature>
<keyword evidence="21" id="KW-0479">Metal-binding</keyword>
<evidence type="ECO:0000259" key="26">
    <source>
        <dbReference type="PROSITE" id="PS50089"/>
    </source>
</evidence>
<keyword evidence="8 23" id="KW-0812">Transmembrane</keyword>
<dbReference type="PROSITE" id="PS00107">
    <property type="entry name" value="PROTEIN_KINASE_ATP"/>
    <property type="match status" value="1"/>
</dbReference>
<keyword evidence="18" id="KW-0325">Glycoprotein</keyword>
<dbReference type="Gene3D" id="1.10.510.10">
    <property type="entry name" value="Transferase(Phosphotransferase) domain 1"/>
    <property type="match status" value="1"/>
</dbReference>
<evidence type="ECO:0000259" key="27">
    <source>
        <dbReference type="PROSITE" id="PS50927"/>
    </source>
</evidence>
<dbReference type="InterPro" id="IPR013083">
    <property type="entry name" value="Znf_RING/FYVE/PHD"/>
</dbReference>
<keyword evidence="16" id="KW-1015">Disulfide bond</keyword>
<dbReference type="GO" id="GO:0004674">
    <property type="term" value="F:protein serine/threonine kinase activity"/>
    <property type="evidence" value="ECO:0007669"/>
    <property type="project" value="UniProtKB-KW"/>
</dbReference>
<keyword evidence="6" id="KW-0597">Phosphoprotein</keyword>
<keyword evidence="21" id="KW-0862">Zinc</keyword>
<evidence type="ECO:0000256" key="4">
    <source>
        <dbReference type="ARBA" id="ARBA00022527"/>
    </source>
</evidence>
<feature type="transmembrane region" description="Helical" evidence="23">
    <location>
        <begin position="1456"/>
        <end position="1474"/>
    </location>
</feature>
<keyword evidence="29" id="KW-1185">Reference proteome</keyword>
<dbReference type="Pfam" id="PF00069">
    <property type="entry name" value="Pkinase"/>
    <property type="match status" value="1"/>
</dbReference>
<evidence type="ECO:0000256" key="3">
    <source>
        <dbReference type="ARBA" id="ARBA00022475"/>
    </source>
</evidence>
<evidence type="ECO:0000256" key="21">
    <source>
        <dbReference type="PROSITE-ProRule" id="PRU00175"/>
    </source>
</evidence>
<name>A0AAP0MDW9_9ROSI</name>
<evidence type="ECO:0000256" key="14">
    <source>
        <dbReference type="ARBA" id="ARBA00022989"/>
    </source>
</evidence>
<dbReference type="Pfam" id="PF13639">
    <property type="entry name" value="zf-RING_2"/>
    <property type="match status" value="2"/>
</dbReference>
<evidence type="ECO:0000256" key="22">
    <source>
        <dbReference type="PROSITE-ProRule" id="PRU10141"/>
    </source>
</evidence>
<dbReference type="SUPFAM" id="SSF57850">
    <property type="entry name" value="RING/U-box"/>
    <property type="match status" value="2"/>
</dbReference>
<dbReference type="InterPro" id="IPR011009">
    <property type="entry name" value="Kinase-like_dom_sf"/>
</dbReference>
<comment type="similarity">
    <text evidence="2 23">Belongs to the multi antimicrobial extrusion (MATE) (TC 2.A.66.1) family.</text>
</comment>
<dbReference type="Gene3D" id="3.30.40.10">
    <property type="entry name" value="Zinc/RING finger domain, C3HC4 (zinc finger)"/>
    <property type="match status" value="2"/>
</dbReference>
<keyword evidence="5" id="KW-0245">EGF-like domain</keyword>
<feature type="transmembrane region" description="Helical" evidence="23">
    <location>
        <begin position="781"/>
        <end position="804"/>
    </location>
</feature>
<evidence type="ECO:0000256" key="24">
    <source>
        <dbReference type="SAM" id="MobiDB-lite"/>
    </source>
</evidence>
<dbReference type="Gene3D" id="3.30.200.20">
    <property type="entry name" value="Phosphorylase Kinase, domain 1"/>
    <property type="match status" value="1"/>
</dbReference>
<dbReference type="PROSITE" id="PS50089">
    <property type="entry name" value="ZF_RING_2"/>
    <property type="match status" value="2"/>
</dbReference>
<feature type="compositionally biased region" description="Gly residues" evidence="24">
    <location>
        <begin position="1152"/>
        <end position="1161"/>
    </location>
</feature>
<dbReference type="PROSITE" id="PS50011">
    <property type="entry name" value="PROTEIN_KINASE_DOM"/>
    <property type="match status" value="1"/>
</dbReference>
<dbReference type="GO" id="GO:0015297">
    <property type="term" value="F:antiporter activity"/>
    <property type="evidence" value="ECO:0007669"/>
    <property type="project" value="InterPro"/>
</dbReference>
<gene>
    <name evidence="28" type="ORF">WN944_017513</name>
</gene>
<evidence type="ECO:0000256" key="1">
    <source>
        <dbReference type="ARBA" id="ARBA00004251"/>
    </source>
</evidence>
<keyword evidence="21" id="KW-0863">Zinc-finger</keyword>
<dbReference type="SUPFAM" id="SSF51110">
    <property type="entry name" value="alpha-D-mannose-specific plant lectins"/>
    <property type="match status" value="1"/>
</dbReference>
<keyword evidence="7" id="KW-0808">Transferase</keyword>
<evidence type="ECO:0000256" key="9">
    <source>
        <dbReference type="ARBA" id="ARBA00022729"/>
    </source>
</evidence>
<feature type="domain" description="RING-type" evidence="26">
    <location>
        <begin position="290"/>
        <end position="331"/>
    </location>
</feature>
<evidence type="ECO:0000256" key="17">
    <source>
        <dbReference type="ARBA" id="ARBA00023170"/>
    </source>
</evidence>
<keyword evidence="17" id="KW-0675">Receptor</keyword>
<keyword evidence="15 23" id="KW-0472">Membrane</keyword>
<protein>
    <recommendedName>
        <fullName evidence="23">Protein DETOXIFICATION</fullName>
    </recommendedName>
    <alternativeName>
        <fullName evidence="23">Multidrug and toxic compound extrusion protein</fullName>
    </alternativeName>
</protein>
<evidence type="ECO:0000256" key="23">
    <source>
        <dbReference type="RuleBase" id="RU004914"/>
    </source>
</evidence>
<proteinExistence type="inferred from homology"/>
<keyword evidence="14 23" id="KW-1133">Transmembrane helix</keyword>
<evidence type="ECO:0000256" key="19">
    <source>
        <dbReference type="ARBA" id="ARBA00047899"/>
    </source>
</evidence>
<dbReference type="Proteomes" id="UP001428341">
    <property type="component" value="Unassembled WGS sequence"/>
</dbReference>
<feature type="transmembrane region" description="Helical" evidence="23">
    <location>
        <begin position="1572"/>
        <end position="1595"/>
    </location>
</feature>
<comment type="catalytic activity">
    <reaction evidence="20">
        <text>L-seryl-[protein] + ATP = O-phospho-L-seryl-[protein] + ADP + H(+)</text>
        <dbReference type="Rhea" id="RHEA:17989"/>
        <dbReference type="Rhea" id="RHEA-COMP:9863"/>
        <dbReference type="Rhea" id="RHEA-COMP:11604"/>
        <dbReference type="ChEBI" id="CHEBI:15378"/>
        <dbReference type="ChEBI" id="CHEBI:29999"/>
        <dbReference type="ChEBI" id="CHEBI:30616"/>
        <dbReference type="ChEBI" id="CHEBI:83421"/>
        <dbReference type="ChEBI" id="CHEBI:456216"/>
        <dbReference type="EC" id="2.7.11.1"/>
    </reaction>
</comment>
<evidence type="ECO:0000256" key="16">
    <source>
        <dbReference type="ARBA" id="ARBA00023157"/>
    </source>
</evidence>
<dbReference type="NCBIfam" id="TIGR00797">
    <property type="entry name" value="matE"/>
    <property type="match status" value="1"/>
</dbReference>
<feature type="domain" description="Protein kinase" evidence="25">
    <location>
        <begin position="838"/>
        <end position="1121"/>
    </location>
</feature>
<dbReference type="InterPro" id="IPR045069">
    <property type="entry name" value="MATE_euk"/>
</dbReference>
<dbReference type="CDD" id="cd23116">
    <property type="entry name" value="RING-H2_AIRP1-like"/>
    <property type="match status" value="2"/>
</dbReference>
<evidence type="ECO:0000256" key="18">
    <source>
        <dbReference type="ARBA" id="ARBA00023180"/>
    </source>
</evidence>
<evidence type="ECO:0000256" key="7">
    <source>
        <dbReference type="ARBA" id="ARBA00022679"/>
    </source>
</evidence>
<dbReference type="InterPro" id="IPR017441">
    <property type="entry name" value="Protein_kinase_ATP_BS"/>
</dbReference>
<organism evidence="28 29">
    <name type="scientific">Citrus x changshan-huyou</name>
    <dbReference type="NCBI Taxonomy" id="2935761"/>
    <lineage>
        <taxon>Eukaryota</taxon>
        <taxon>Viridiplantae</taxon>
        <taxon>Streptophyta</taxon>
        <taxon>Embryophyta</taxon>
        <taxon>Tracheophyta</taxon>
        <taxon>Spermatophyta</taxon>
        <taxon>Magnoliopsida</taxon>
        <taxon>eudicotyledons</taxon>
        <taxon>Gunneridae</taxon>
        <taxon>Pentapetalae</taxon>
        <taxon>rosids</taxon>
        <taxon>malvids</taxon>
        <taxon>Sapindales</taxon>
        <taxon>Rutaceae</taxon>
        <taxon>Aurantioideae</taxon>
        <taxon>Citrus</taxon>
    </lineage>
</organism>
<dbReference type="EMBL" id="JBCGBO010000005">
    <property type="protein sequence ID" value="KAK9202303.1"/>
    <property type="molecule type" value="Genomic_DNA"/>
</dbReference>
<evidence type="ECO:0000313" key="28">
    <source>
        <dbReference type="EMBL" id="KAK9202303.1"/>
    </source>
</evidence>
<keyword evidence="4" id="KW-0723">Serine/threonine-protein kinase</keyword>
<feature type="transmembrane region" description="Helical" evidence="23">
    <location>
        <begin position="1645"/>
        <end position="1665"/>
    </location>
</feature>
<evidence type="ECO:0000256" key="11">
    <source>
        <dbReference type="ARBA" id="ARBA00022741"/>
    </source>
</evidence>
<dbReference type="FunFam" id="3.30.200.20:FF:000370">
    <property type="entry name" value="Receptor-like protein kinase 4"/>
    <property type="match status" value="1"/>
</dbReference>
<keyword evidence="12" id="KW-0418">Kinase</keyword>
<evidence type="ECO:0000256" key="12">
    <source>
        <dbReference type="ARBA" id="ARBA00022777"/>
    </source>
</evidence>
<dbReference type="GO" id="GO:0005886">
    <property type="term" value="C:plasma membrane"/>
    <property type="evidence" value="ECO:0007669"/>
    <property type="project" value="UniProtKB-SubCell"/>
</dbReference>
<dbReference type="GO" id="GO:0048544">
    <property type="term" value="P:recognition of pollen"/>
    <property type="evidence" value="ECO:0007669"/>
    <property type="project" value="InterPro"/>
</dbReference>
<dbReference type="GO" id="GO:1990961">
    <property type="term" value="P:xenobiotic detoxification by transmembrane export across the plasma membrane"/>
    <property type="evidence" value="ECO:0007669"/>
    <property type="project" value="InterPro"/>
</dbReference>
<dbReference type="SMART" id="SM00220">
    <property type="entry name" value="S_TKc"/>
    <property type="match status" value="1"/>
</dbReference>
<dbReference type="Gene3D" id="2.90.10.10">
    <property type="entry name" value="Bulb-type lectin domain"/>
    <property type="match status" value="1"/>
</dbReference>
<feature type="region of interest" description="Disordered" evidence="24">
    <location>
        <begin position="1199"/>
        <end position="1225"/>
    </location>
</feature>
<comment type="catalytic activity">
    <reaction evidence="19">
        <text>L-threonyl-[protein] + ATP = O-phospho-L-threonyl-[protein] + ADP + H(+)</text>
        <dbReference type="Rhea" id="RHEA:46608"/>
        <dbReference type="Rhea" id="RHEA-COMP:11060"/>
        <dbReference type="Rhea" id="RHEA-COMP:11605"/>
        <dbReference type="ChEBI" id="CHEBI:15378"/>
        <dbReference type="ChEBI" id="CHEBI:30013"/>
        <dbReference type="ChEBI" id="CHEBI:30616"/>
        <dbReference type="ChEBI" id="CHEBI:61977"/>
        <dbReference type="ChEBI" id="CHEBI:456216"/>
        <dbReference type="EC" id="2.7.11.1"/>
    </reaction>
</comment>
<feature type="compositionally biased region" description="Low complexity" evidence="24">
    <location>
        <begin position="1215"/>
        <end position="1225"/>
    </location>
</feature>
<dbReference type="PANTHER" id="PTHR47974">
    <property type="entry name" value="OS07G0415500 PROTEIN"/>
    <property type="match status" value="1"/>
</dbReference>
<feature type="compositionally biased region" description="Polar residues" evidence="24">
    <location>
        <begin position="1170"/>
        <end position="1181"/>
    </location>
</feature>
<evidence type="ECO:0000256" key="15">
    <source>
        <dbReference type="ARBA" id="ARBA00023136"/>
    </source>
</evidence>
<evidence type="ECO:0000256" key="10">
    <source>
        <dbReference type="ARBA" id="ARBA00022734"/>
    </source>
</evidence>
<evidence type="ECO:0000256" key="13">
    <source>
        <dbReference type="ARBA" id="ARBA00022840"/>
    </source>
</evidence>
<dbReference type="GO" id="GO:0042910">
    <property type="term" value="F:xenobiotic transmembrane transporter activity"/>
    <property type="evidence" value="ECO:0007669"/>
    <property type="project" value="InterPro"/>
</dbReference>
<dbReference type="FunFam" id="1.10.510.10:FF:000248">
    <property type="entry name" value="S-receptor-like kinase 5"/>
    <property type="match status" value="1"/>
</dbReference>
<dbReference type="PANTHER" id="PTHR47974:SF20">
    <property type="entry name" value="RECEPTOR-LIKE SERINE_THREONINE-PROTEIN KINASE"/>
    <property type="match status" value="1"/>
</dbReference>
<dbReference type="SUPFAM" id="SSF56112">
    <property type="entry name" value="Protein kinase-like (PK-like)"/>
    <property type="match status" value="1"/>
</dbReference>
<accession>A0AAP0MDW9</accession>
<comment type="subcellular location">
    <subcellularLocation>
        <location evidence="1">Cell membrane</location>
        <topology evidence="1">Single-pass type I membrane protein</topology>
    </subcellularLocation>
</comment>
<dbReference type="InterPro" id="IPR001480">
    <property type="entry name" value="Bulb-type_lectin_dom"/>
</dbReference>
<dbReference type="InterPro" id="IPR000858">
    <property type="entry name" value="S_locus_glycoprot_dom"/>
</dbReference>
<reference evidence="28 29" key="1">
    <citation type="submission" date="2024-05" db="EMBL/GenBank/DDBJ databases">
        <title>Haplotype-resolved chromosome-level genome assembly of Huyou (Citrus changshanensis).</title>
        <authorList>
            <person name="Miao C."/>
            <person name="Chen W."/>
            <person name="Wu Y."/>
            <person name="Wang L."/>
            <person name="Zhao S."/>
            <person name="Grierson D."/>
            <person name="Xu C."/>
            <person name="Chen K."/>
        </authorList>
    </citation>
    <scope>NUCLEOTIDE SEQUENCE [LARGE SCALE GENOMIC DNA]</scope>
    <source>
        <strain evidence="28">01-14</strain>
        <tissue evidence="28">Leaf</tissue>
    </source>
</reference>
<feature type="transmembrane region" description="Helical" evidence="23">
    <location>
        <begin position="1677"/>
        <end position="1696"/>
    </location>
</feature>
<evidence type="ECO:0000256" key="6">
    <source>
        <dbReference type="ARBA" id="ARBA00022553"/>
    </source>
</evidence>
<evidence type="ECO:0000259" key="25">
    <source>
        <dbReference type="PROSITE" id="PS50011"/>
    </source>
</evidence>
<dbReference type="CDD" id="cd00028">
    <property type="entry name" value="B_lectin"/>
    <property type="match status" value="1"/>
</dbReference>
<dbReference type="InterPro" id="IPR000719">
    <property type="entry name" value="Prot_kinase_dom"/>
</dbReference>
<sequence>MGGCCCSSRKPHLHGTPVYYYSLIGRIYDLASRKTLLEVLYQGIQTLPPFLPCWACRPLRQVMLARWKYCPPALEERESLTSHNGTASTFTRGLLVDFHLEASTPDTFRAPPLPLPYDVVFGCPPSTDSESVGETVSGGSFETLATCEVVEDADCKTQASSLIASPRKSEVSQLNVFAASEEEDTCPICLEEYDTENPKLITKCEHHFHLSCILEWNERSESCPICDQVCLLQLLVCAISRLLEPELLIFEDSIEFVDCKTQASSLIASPRKSEVSQLNVFAASEEEDTCPICLEEYDTENPKLITKCEHHFHLSCILEWNERSESCPICDQNQVLTTAYKTVLVTRVESKVKINPSFELAVSKKEAAAAEMRRSNTRLEENGRVIIKGNSTIISQNQTFRLGFFATNGESSWYLGIWYASIPTPTYVWVANREKSVADVTQSTLLITEKGKLAIKDSQNSIIWQSTNTEKATDMYLLETGNLVLLSSAGSLVWQSFDHPTDTWLPGMNISVGGSITSWKSLFDPSPGFYSLRLSPTGYNQIELVYNGTIVYWSTGNWTGNAFVNVPEMTIPYIYKFHFLNPYTSKASFGYTEKPLDNGQKPPLSRFHIDPSGQLKQYTWSQQTDYWNMFWSQPEDICRVHGLCGNFGFCKSSLLRPCMCFDGFRPVDSYGWNSGDYSGGCSRESTVLCDQSDWFEEVGVVEFIGAVTESFSAGRSICERSCLANCSCIGLYHDVRTNLCKNLYGELLNLRNLTSDSTNEDILYVRAPRGGTERKNISTSMVLVAGIVGSIAALVLAAVMLMILRKKRKKRKDVDEDDVFPVLNLKVFSYKELHTVTRGFSEKLGHGGFGAVFQGELSDSTLVAVKRLERPGSGEKEFRAEVCTIGNIQHVNLVRLRGFCSENSHRLLVYDYMPNGALSLYLRKDGLNLNWDVRFRIAVGTARGIAYLHEECRDCIIHCDIKPENILLDSDYTAKVSDFGLAKLIGRDFSRVLATMRGTWGYVAPEWISGLAITTKADVYSYGMTLLELIGGRRNVEAPASGRNANIGGGGEHGDKWFFPPWAARQIIEGNVAAVVDDRLGGAYKVEEAERVALVAIWCIQDNEEMRPTMGTVVKMLEGVLEVTAPPPPRLIQALVSGESYHGVRKDSSNGVGTGGDGSGDIGESRGGSHSSFGNVSSPVNENANVSIEKCHKKTAKIATHSETEALTAGDERSSSASESPTSKSKPVLIDGVSIFETAELHHAPTTLIESREEDYPAIQNFRDATYICCVESSKVWGIAGPIAFNILCNYGINSFTNIFVGHIGDIELSAVAISLSVIANFSFGFLLGMASALETLCGQAFGAGQVELLGVYMQRSILILFVTCIFLLPLYIFATPILKLLGQRDDIAEFAGTFAIQVIPQMFSLAFNFPSQKFLQAQSKVGVLAWIGLAAFVVHIGMLYFFIHMLNWGTAGAAAAYNISAWGVSIGQMIYVVRYCKDGWKGLSWLAFKDIWGFVRLSIASAIMLCLEIWYFMTIIVLTGHLEDPVIAVGSLSICMNINGWEGMLFLGINAAISVRVSNELGSSHPRAAKYSVIITTTQSLFIGIFCAIVILVTKDDFSIIFTDSEEMRKAVADLASLLGITMLLNSVQPVISGVAVGGGWQALVAYINLFCYYVVGLPFGFLLGYKLKFGVQGIWIGMICGTLLQTLILLYIVYKTNWNKEVEQASERMRKWGAGQDRRSDSDTT</sequence>